<name>A0A2W7UHQ1_9FLAO</name>
<protein>
    <submittedName>
        <fullName evidence="2">Cupin domain-containing protein</fullName>
    </submittedName>
</protein>
<dbReference type="InterPro" id="IPR013096">
    <property type="entry name" value="Cupin_2"/>
</dbReference>
<keyword evidence="3" id="KW-1185">Reference proteome</keyword>
<dbReference type="Proteomes" id="UP000249177">
    <property type="component" value="Unassembled WGS sequence"/>
</dbReference>
<evidence type="ECO:0000259" key="1">
    <source>
        <dbReference type="Pfam" id="PF07883"/>
    </source>
</evidence>
<dbReference type="InterPro" id="IPR047263">
    <property type="entry name" value="HNL-like_cupin"/>
</dbReference>
<organism evidence="2 3">
    <name type="scientific">Flavobacterium aquariorum</name>
    <dbReference type="NCBI Taxonomy" id="2217670"/>
    <lineage>
        <taxon>Bacteria</taxon>
        <taxon>Pseudomonadati</taxon>
        <taxon>Bacteroidota</taxon>
        <taxon>Flavobacteriia</taxon>
        <taxon>Flavobacteriales</taxon>
        <taxon>Flavobacteriaceae</taxon>
        <taxon>Flavobacterium</taxon>
    </lineage>
</organism>
<dbReference type="OrthoDB" id="9802489at2"/>
<proteinExistence type="predicted"/>
<dbReference type="RefSeq" id="WP_111408813.1">
    <property type="nucleotide sequence ID" value="NZ_QKXH01000002.1"/>
</dbReference>
<feature type="domain" description="Cupin type-2" evidence="1">
    <location>
        <begin position="46"/>
        <end position="107"/>
    </location>
</feature>
<reference evidence="2 3" key="1">
    <citation type="submission" date="2018-06" db="EMBL/GenBank/DDBJ databases">
        <title>Flavobacterium sp IMCC34762, genome.</title>
        <authorList>
            <person name="Joung Y."/>
            <person name="Cho J."/>
            <person name="Song J."/>
        </authorList>
    </citation>
    <scope>NUCLEOTIDE SEQUENCE [LARGE SCALE GENOMIC DNA]</scope>
    <source>
        <strain evidence="2 3">IMCC34762</strain>
    </source>
</reference>
<gene>
    <name evidence="2" type="ORF">DOS84_03970</name>
</gene>
<comment type="caution">
    <text evidence="2">The sequence shown here is derived from an EMBL/GenBank/DDBJ whole genome shotgun (WGS) entry which is preliminary data.</text>
</comment>
<dbReference type="Pfam" id="PF07883">
    <property type="entry name" value="Cupin_2"/>
    <property type="match status" value="1"/>
</dbReference>
<dbReference type="InterPro" id="IPR011051">
    <property type="entry name" value="RmlC_Cupin_sf"/>
</dbReference>
<dbReference type="AlphaFoldDB" id="A0A2W7UHQ1"/>
<dbReference type="Gene3D" id="2.60.120.10">
    <property type="entry name" value="Jelly Rolls"/>
    <property type="match status" value="1"/>
</dbReference>
<dbReference type="PANTHER" id="PTHR43698:SF1">
    <property type="entry name" value="BLL4564 PROTEIN"/>
    <property type="match status" value="1"/>
</dbReference>
<sequence length="138" mass="15391">MTTTDKIEQNPLFPQGDKANPDYFTGNAWVKLLVSENEFNSVIANVTFEAGARNNWHTHPGGQILIATDGIGYYQEKGKPIQLIQSGDVIKIPANVKHWHGASRDNNLTHIAITAVTPKGSIDWLERVTNEEFNSYNQ</sequence>
<evidence type="ECO:0000313" key="2">
    <source>
        <dbReference type="EMBL" id="PZX94717.1"/>
    </source>
</evidence>
<dbReference type="CDD" id="cd02233">
    <property type="entry name" value="cupin_HNL-like"/>
    <property type="match status" value="1"/>
</dbReference>
<dbReference type="PANTHER" id="PTHR43698">
    <property type="entry name" value="RIBD C-TERMINAL DOMAIN CONTAINING PROTEIN"/>
    <property type="match status" value="1"/>
</dbReference>
<dbReference type="InterPro" id="IPR014710">
    <property type="entry name" value="RmlC-like_jellyroll"/>
</dbReference>
<evidence type="ECO:0000313" key="3">
    <source>
        <dbReference type="Proteomes" id="UP000249177"/>
    </source>
</evidence>
<dbReference type="EMBL" id="QKXH01000002">
    <property type="protein sequence ID" value="PZX94717.1"/>
    <property type="molecule type" value="Genomic_DNA"/>
</dbReference>
<accession>A0A2W7UHQ1</accession>
<dbReference type="SUPFAM" id="SSF51182">
    <property type="entry name" value="RmlC-like cupins"/>
    <property type="match status" value="1"/>
</dbReference>